<dbReference type="EMBL" id="FNBN01000002">
    <property type="protein sequence ID" value="SDF80135.1"/>
    <property type="molecule type" value="Genomic_DNA"/>
</dbReference>
<evidence type="ECO:0000256" key="1">
    <source>
        <dbReference type="SAM" id="SignalP"/>
    </source>
</evidence>
<evidence type="ECO:0000259" key="2">
    <source>
        <dbReference type="Pfam" id="PF09832"/>
    </source>
</evidence>
<protein>
    <recommendedName>
        <fullName evidence="2">DUF2059 domain-containing protein</fullName>
    </recommendedName>
</protein>
<feature type="chain" id="PRO_5011574551" description="DUF2059 domain-containing protein" evidence="1">
    <location>
        <begin position="20"/>
        <end position="150"/>
    </location>
</feature>
<gene>
    <name evidence="3" type="ORF">SAMN04488121_1021029</name>
</gene>
<keyword evidence="1" id="KW-0732">Signal</keyword>
<sequence>MKKIFALLICLTIINNAFSQTTPKEKKIKEMLELVGSGKLGVQVAQQMLNNFQERFTTVPAEFWEKMKASINADDLINLTIPVYAKYYTEEDLDQIVAFYKTPAGRKVIAVTPQIVQESMSLGREWGQKLGEKILSEMKASGYDPEKIEK</sequence>
<dbReference type="OrthoDB" id="1143459at2"/>
<dbReference type="Pfam" id="PF09832">
    <property type="entry name" value="DUF2059"/>
    <property type="match status" value="1"/>
</dbReference>
<dbReference type="InterPro" id="IPR018637">
    <property type="entry name" value="DUF2059"/>
</dbReference>
<evidence type="ECO:0000313" key="4">
    <source>
        <dbReference type="Proteomes" id="UP000199045"/>
    </source>
</evidence>
<dbReference type="Proteomes" id="UP000199045">
    <property type="component" value="Unassembled WGS sequence"/>
</dbReference>
<name>A0A1G7P1F5_CHIFI</name>
<dbReference type="AlphaFoldDB" id="A0A1G7P1F5"/>
<dbReference type="RefSeq" id="WP_089831858.1">
    <property type="nucleotide sequence ID" value="NZ_FNBN01000002.1"/>
</dbReference>
<organism evidence="3 4">
    <name type="scientific">Chitinophaga filiformis</name>
    <name type="common">Myxococcus filiformis</name>
    <name type="synonym">Flexibacter filiformis</name>
    <dbReference type="NCBI Taxonomy" id="104663"/>
    <lineage>
        <taxon>Bacteria</taxon>
        <taxon>Pseudomonadati</taxon>
        <taxon>Bacteroidota</taxon>
        <taxon>Chitinophagia</taxon>
        <taxon>Chitinophagales</taxon>
        <taxon>Chitinophagaceae</taxon>
        <taxon>Chitinophaga</taxon>
    </lineage>
</organism>
<reference evidence="3 4" key="1">
    <citation type="submission" date="2016-10" db="EMBL/GenBank/DDBJ databases">
        <authorList>
            <person name="de Groot N.N."/>
        </authorList>
    </citation>
    <scope>NUCLEOTIDE SEQUENCE [LARGE SCALE GENOMIC DNA]</scope>
    <source>
        <strain evidence="3 4">DSM 527</strain>
    </source>
</reference>
<proteinExistence type="predicted"/>
<accession>A0A1G7P1F5</accession>
<evidence type="ECO:0000313" key="3">
    <source>
        <dbReference type="EMBL" id="SDF80135.1"/>
    </source>
</evidence>
<feature type="signal peptide" evidence="1">
    <location>
        <begin position="1"/>
        <end position="19"/>
    </location>
</feature>
<feature type="domain" description="DUF2059" evidence="2">
    <location>
        <begin position="74"/>
        <end position="131"/>
    </location>
</feature>